<evidence type="ECO:0000313" key="3">
    <source>
        <dbReference type="Proteomes" id="UP000602124"/>
    </source>
</evidence>
<keyword evidence="3" id="KW-1185">Reference proteome</keyword>
<gene>
    <name evidence="2" type="ORF">JEQ47_12935</name>
</gene>
<evidence type="ECO:0000256" key="1">
    <source>
        <dbReference type="SAM" id="MobiDB-lite"/>
    </source>
</evidence>
<name>A0A934MHZ2_9HYPH</name>
<dbReference type="Proteomes" id="UP000602124">
    <property type="component" value="Unassembled WGS sequence"/>
</dbReference>
<dbReference type="RefSeq" id="WP_198876792.1">
    <property type="nucleotide sequence ID" value="NZ_JAEKMH010000002.1"/>
</dbReference>
<protein>
    <submittedName>
        <fullName evidence="2">Uncharacterized protein</fullName>
    </submittedName>
</protein>
<sequence length="65" mass="7552">MAWNSSTFKRRVTQQDQPSQAITERLGRHRAAMESIIKEALEINKSRVETTREIKDPALRKSVQK</sequence>
<dbReference type="EMBL" id="JAEKMH010000002">
    <property type="protein sequence ID" value="MBJ3785627.1"/>
    <property type="molecule type" value="Genomic_DNA"/>
</dbReference>
<accession>A0A934MHZ2</accession>
<feature type="region of interest" description="Disordered" evidence="1">
    <location>
        <begin position="1"/>
        <end position="26"/>
    </location>
</feature>
<dbReference type="AlphaFoldDB" id="A0A934MHZ2"/>
<organism evidence="2 3">
    <name type="scientific">Devosia sediminis</name>
    <dbReference type="NCBI Taxonomy" id="2798801"/>
    <lineage>
        <taxon>Bacteria</taxon>
        <taxon>Pseudomonadati</taxon>
        <taxon>Pseudomonadota</taxon>
        <taxon>Alphaproteobacteria</taxon>
        <taxon>Hyphomicrobiales</taxon>
        <taxon>Devosiaceae</taxon>
        <taxon>Devosia</taxon>
    </lineage>
</organism>
<comment type="caution">
    <text evidence="2">The sequence shown here is derived from an EMBL/GenBank/DDBJ whole genome shotgun (WGS) entry which is preliminary data.</text>
</comment>
<reference evidence="2" key="1">
    <citation type="submission" date="2020-12" db="EMBL/GenBank/DDBJ databases">
        <title>Devosia sp. MSA67 isolated from Mo River.</title>
        <authorList>
            <person name="Ma F."/>
            <person name="Zi Z."/>
        </authorList>
    </citation>
    <scope>NUCLEOTIDE SEQUENCE</scope>
    <source>
        <strain evidence="2">MSA67</strain>
    </source>
</reference>
<evidence type="ECO:0000313" key="2">
    <source>
        <dbReference type="EMBL" id="MBJ3785627.1"/>
    </source>
</evidence>
<proteinExistence type="predicted"/>